<dbReference type="RefSeq" id="XP_065986538.1">
    <property type="nucleotide sequence ID" value="XM_066130392.1"/>
</dbReference>
<evidence type="ECO:0000313" key="2">
    <source>
        <dbReference type="Proteomes" id="UP000510686"/>
    </source>
</evidence>
<dbReference type="OrthoDB" id="3565018at2759"/>
<proteinExistence type="predicted"/>
<gene>
    <name evidence="1" type="ORF">G6M90_00g045560</name>
</gene>
<dbReference type="Proteomes" id="UP000510686">
    <property type="component" value="Chromosome 2"/>
</dbReference>
<dbReference type="GeneID" id="90967715"/>
<keyword evidence="2" id="KW-1185">Reference proteome</keyword>
<dbReference type="KEGG" id="mbrn:90967715"/>
<dbReference type="EMBL" id="CP058933">
    <property type="protein sequence ID" value="QLI68222.1"/>
    <property type="molecule type" value="Genomic_DNA"/>
</dbReference>
<reference evidence="1 2" key="1">
    <citation type="submission" date="2020-07" db="EMBL/GenBank/DDBJ databases">
        <title>Telomere length de novo assembly of all 7 chromosomes of the fungus, Metarhizium brunneum, using a novel assembly pipeline.</title>
        <authorList>
            <person name="Saud z."/>
            <person name="Kortsinoglou A."/>
            <person name="Kouvelis V.N."/>
            <person name="Butt T.M."/>
        </authorList>
    </citation>
    <scope>NUCLEOTIDE SEQUENCE [LARGE SCALE GENOMIC DNA]</scope>
    <source>
        <strain evidence="1 2">4556</strain>
    </source>
</reference>
<name>A0A7D5YSX2_9HYPO</name>
<protein>
    <submittedName>
        <fullName evidence="1">Uncharacterized protein</fullName>
    </submittedName>
</protein>
<sequence length="233" mass="25853">MSASPALSKYCGGELSLEVERRLDYTTEDLKDLVESIKEALQELRVKLDLGSDVEVKEGSVVGKRALLKIAAISVNISQHEDAVNQIADANRKLEMLLAGNLRNETLRKRTFEGKLSGLLKNVTWMDYEQVFVTAKPENSSAVYDDGWDGSASYDGNPSLHALGVLLMEVMLWKSIYDFWDDVKSKYSHTPAHVFLNIRSDNGFRAPQVSWSVLDSPAVRLTETPLSTASNAT</sequence>
<evidence type="ECO:0000313" key="1">
    <source>
        <dbReference type="EMBL" id="QLI68222.1"/>
    </source>
</evidence>
<dbReference type="AlphaFoldDB" id="A0A7D5YSX2"/>
<accession>A0A7D5YSX2</accession>
<organism evidence="1 2">
    <name type="scientific">Metarhizium brunneum</name>
    <dbReference type="NCBI Taxonomy" id="500148"/>
    <lineage>
        <taxon>Eukaryota</taxon>
        <taxon>Fungi</taxon>
        <taxon>Dikarya</taxon>
        <taxon>Ascomycota</taxon>
        <taxon>Pezizomycotina</taxon>
        <taxon>Sordariomycetes</taxon>
        <taxon>Hypocreomycetidae</taxon>
        <taxon>Hypocreales</taxon>
        <taxon>Clavicipitaceae</taxon>
        <taxon>Metarhizium</taxon>
    </lineage>
</organism>